<dbReference type="PROSITE" id="PS00107">
    <property type="entry name" value="PROTEIN_KINASE_ATP"/>
    <property type="match status" value="1"/>
</dbReference>
<dbReference type="InterPro" id="IPR001611">
    <property type="entry name" value="Leu-rich_rpt"/>
</dbReference>
<organism evidence="5 6">
    <name type="scientific">Luteolibacter soli</name>
    <dbReference type="NCBI Taxonomy" id="3135280"/>
    <lineage>
        <taxon>Bacteria</taxon>
        <taxon>Pseudomonadati</taxon>
        <taxon>Verrucomicrobiota</taxon>
        <taxon>Verrucomicrobiia</taxon>
        <taxon>Verrucomicrobiales</taxon>
        <taxon>Verrucomicrobiaceae</taxon>
        <taxon>Luteolibacter</taxon>
    </lineage>
</organism>
<dbReference type="RefSeq" id="WP_341403215.1">
    <property type="nucleotide sequence ID" value="NZ_JBBUKT010000001.1"/>
</dbReference>
<dbReference type="InterPro" id="IPR011009">
    <property type="entry name" value="Kinase-like_dom_sf"/>
</dbReference>
<reference evidence="5 6" key="1">
    <citation type="submission" date="2024-04" db="EMBL/GenBank/DDBJ databases">
        <title>Luteolibacter sp. isolated from soil.</title>
        <authorList>
            <person name="An J."/>
        </authorList>
    </citation>
    <scope>NUCLEOTIDE SEQUENCE [LARGE SCALE GENOMIC DNA]</scope>
    <source>
        <strain evidence="5 6">Y139</strain>
    </source>
</reference>
<dbReference type="PROSITE" id="PS51450">
    <property type="entry name" value="LRR"/>
    <property type="match status" value="1"/>
</dbReference>
<dbReference type="Pfam" id="PF13855">
    <property type="entry name" value="LRR_8"/>
    <property type="match status" value="1"/>
</dbReference>
<evidence type="ECO:0000313" key="6">
    <source>
        <dbReference type="Proteomes" id="UP001371305"/>
    </source>
</evidence>
<dbReference type="InterPro" id="IPR003591">
    <property type="entry name" value="Leu-rich_rpt_typical-subtyp"/>
</dbReference>
<dbReference type="InterPro" id="IPR032675">
    <property type="entry name" value="LRR_dom_sf"/>
</dbReference>
<dbReference type="InterPro" id="IPR025875">
    <property type="entry name" value="Leu-rich_rpt_4"/>
</dbReference>
<keyword evidence="5" id="KW-0418">Kinase</keyword>
<evidence type="ECO:0000256" key="3">
    <source>
        <dbReference type="PROSITE-ProRule" id="PRU10141"/>
    </source>
</evidence>
<keyword evidence="2" id="KW-0677">Repeat</keyword>
<dbReference type="PANTHER" id="PTHR48051">
    <property type="match status" value="1"/>
</dbReference>
<feature type="binding site" evidence="3">
    <location>
        <position position="230"/>
    </location>
    <ligand>
        <name>ATP</name>
        <dbReference type="ChEBI" id="CHEBI:30616"/>
    </ligand>
</feature>
<dbReference type="InterPro" id="IPR050216">
    <property type="entry name" value="LRR_domain-containing"/>
</dbReference>
<name>A0ABU9AQ26_9BACT</name>
<dbReference type="Gene3D" id="3.80.10.10">
    <property type="entry name" value="Ribonuclease Inhibitor"/>
    <property type="match status" value="2"/>
</dbReference>
<keyword evidence="5" id="KW-0808">Transferase</keyword>
<feature type="domain" description="Protein kinase" evidence="4">
    <location>
        <begin position="201"/>
        <end position="421"/>
    </location>
</feature>
<dbReference type="EMBL" id="JBBUKT010000001">
    <property type="protein sequence ID" value="MEK7949799.1"/>
    <property type="molecule type" value="Genomic_DNA"/>
</dbReference>
<dbReference type="SMART" id="SM00364">
    <property type="entry name" value="LRR_BAC"/>
    <property type="match status" value="3"/>
</dbReference>
<dbReference type="GO" id="GO:0016301">
    <property type="term" value="F:kinase activity"/>
    <property type="evidence" value="ECO:0007669"/>
    <property type="project" value="UniProtKB-KW"/>
</dbReference>
<dbReference type="InterPro" id="IPR017441">
    <property type="entry name" value="Protein_kinase_ATP_BS"/>
</dbReference>
<keyword evidence="1" id="KW-0433">Leucine-rich repeat</keyword>
<dbReference type="Proteomes" id="UP001371305">
    <property type="component" value="Unassembled WGS sequence"/>
</dbReference>
<keyword evidence="3" id="KW-0547">Nucleotide-binding</keyword>
<dbReference type="SUPFAM" id="SSF56112">
    <property type="entry name" value="Protein kinase-like (PK-like)"/>
    <property type="match status" value="1"/>
</dbReference>
<keyword evidence="6" id="KW-1185">Reference proteome</keyword>
<dbReference type="Pfam" id="PF00069">
    <property type="entry name" value="Pkinase"/>
    <property type="match status" value="1"/>
</dbReference>
<comment type="caution">
    <text evidence="5">The sequence shown here is derived from an EMBL/GenBank/DDBJ whole genome shotgun (WGS) entry which is preliminary data.</text>
</comment>
<dbReference type="Gene3D" id="3.30.200.20">
    <property type="entry name" value="Phosphorylase Kinase, domain 1"/>
    <property type="match status" value="1"/>
</dbReference>
<dbReference type="PROSITE" id="PS50011">
    <property type="entry name" value="PROTEIN_KINASE_DOM"/>
    <property type="match status" value="1"/>
</dbReference>
<dbReference type="PANTHER" id="PTHR48051:SF1">
    <property type="entry name" value="RAS SUPPRESSOR PROTEIN 1"/>
    <property type="match status" value="1"/>
</dbReference>
<keyword evidence="3" id="KW-0067">ATP-binding</keyword>
<evidence type="ECO:0000256" key="2">
    <source>
        <dbReference type="ARBA" id="ARBA00022737"/>
    </source>
</evidence>
<evidence type="ECO:0000259" key="4">
    <source>
        <dbReference type="PROSITE" id="PS50011"/>
    </source>
</evidence>
<dbReference type="SMART" id="SM00369">
    <property type="entry name" value="LRR_TYP"/>
    <property type="match status" value="4"/>
</dbReference>
<sequence length="421" mass="45666">MSADTLTLLRSGKLTGATRLDLCCGLTEFPREIFDLADSLEILNLSGNRLSDLPADLPRLKKLRILFCSENDFDHVPPVIAECAELSMIAFKSNRVGRVEALPPSLRWLILTDNRIDRLPASVGNCLPLQKLMLAGNRLENLPEEMAACTNLELVRLASNRFRSLPEWLLKLPRLAWLAFSGNPFCREESGAEAVIDWTDLQLHEKLGEGASGVIHQASLISERRPVAVKIFKGAMTSDGLPASEMAACLAAGRHPHVIPILGKIAGHPEQAQGLVMELIGSEFSSLAGPPSFESCTRDVYPPGTVIPLAAVLRIARGIASVAAALHAKGIMHGDLYAHNMLRNTAGDCLLGDFGAASFYSGLAGLENIEIRSFGCLLEELLDRCDSESVAMRGLQERCLSAEPTLRPSFSEVLRRLDALA</sequence>
<gene>
    <name evidence="5" type="ORF">WKV53_04815</name>
</gene>
<accession>A0ABU9AQ26</accession>
<proteinExistence type="predicted"/>
<protein>
    <submittedName>
        <fullName evidence="5">Leucine-rich repeat-containing protein kinase family protein</fullName>
        <ecNumber evidence="5">2.7.-.-</ecNumber>
    </submittedName>
</protein>
<dbReference type="Gene3D" id="1.10.510.10">
    <property type="entry name" value="Transferase(Phosphotransferase) domain 1"/>
    <property type="match status" value="1"/>
</dbReference>
<dbReference type="SUPFAM" id="SSF52058">
    <property type="entry name" value="L domain-like"/>
    <property type="match status" value="1"/>
</dbReference>
<evidence type="ECO:0000313" key="5">
    <source>
        <dbReference type="EMBL" id="MEK7949799.1"/>
    </source>
</evidence>
<dbReference type="EC" id="2.7.-.-" evidence="5"/>
<dbReference type="InterPro" id="IPR000719">
    <property type="entry name" value="Prot_kinase_dom"/>
</dbReference>
<dbReference type="Pfam" id="PF12799">
    <property type="entry name" value="LRR_4"/>
    <property type="match status" value="1"/>
</dbReference>
<evidence type="ECO:0000256" key="1">
    <source>
        <dbReference type="ARBA" id="ARBA00022614"/>
    </source>
</evidence>